<evidence type="ECO:0000256" key="1">
    <source>
        <dbReference type="SAM" id="MobiDB-lite"/>
    </source>
</evidence>
<accession>A0AAW2DL09</accession>
<dbReference type="InterPro" id="IPR027942">
    <property type="entry name" value="SEO_N"/>
</dbReference>
<evidence type="ECO:0000259" key="2">
    <source>
        <dbReference type="Pfam" id="PF14576"/>
    </source>
</evidence>
<dbReference type="Pfam" id="PF14576">
    <property type="entry name" value="SEO_N"/>
    <property type="match status" value="1"/>
</dbReference>
<evidence type="ECO:0008006" key="6">
    <source>
        <dbReference type="Google" id="ProtNLM"/>
    </source>
</evidence>
<reference evidence="4 5" key="1">
    <citation type="submission" date="2024-01" db="EMBL/GenBank/DDBJ databases">
        <title>A telomere-to-telomere, gap-free genome of sweet tea (Lithocarpus litseifolius).</title>
        <authorList>
            <person name="Zhou J."/>
        </authorList>
    </citation>
    <scope>NUCLEOTIDE SEQUENCE [LARGE SCALE GENOMIC DNA]</scope>
    <source>
        <strain evidence="4">Zhou-2022a</strain>
        <tissue evidence="4">Leaf</tissue>
    </source>
</reference>
<dbReference type="PANTHER" id="PTHR33232">
    <property type="entry name" value="PROTEIN SIEVE ELEMENT OCCLUSION B-LIKE"/>
    <property type="match status" value="1"/>
</dbReference>
<dbReference type="PANTHER" id="PTHR33232:SF18">
    <property type="entry name" value="PROTEIN SIEVE ELEMENT OCCLUSION B-LIKE"/>
    <property type="match status" value="1"/>
</dbReference>
<dbReference type="Proteomes" id="UP001459277">
    <property type="component" value="Unassembled WGS sequence"/>
</dbReference>
<dbReference type="EMBL" id="JAZDWU010000002">
    <property type="protein sequence ID" value="KAL0009850.1"/>
    <property type="molecule type" value="Genomic_DNA"/>
</dbReference>
<feature type="region of interest" description="Disordered" evidence="1">
    <location>
        <begin position="1"/>
        <end position="48"/>
    </location>
</feature>
<comment type="caution">
    <text evidence="4">The sequence shown here is derived from an EMBL/GenBank/DDBJ whole genome shotgun (WGS) entry which is preliminary data.</text>
</comment>
<sequence>MEEISVPRTHTDQKFDVPSLDSNKKPFEMTDNEIKKEISVPRTHTGQKFDVPSLDSNKKLFEMTDDEIKKEISVPRTHTDQKFDVASLFAIVTNILNPATIAADNVFRGAKQPHMEIKGERAIATSFIPPLCTLKELSYEMACKDPGVETAYKTTKSILEKLKDYSWHAKAVLTLAAFALDYGDFCRHLDQFHSSDQLTKSLRILKGIPALLTQPSIDHKHESAIVELNKLIKDTLNVIDCIFTLEERSVKYNPKDLPALSIATNNISIYVFWAIITVVVCTNRMCCLIKDESKTHELSRFSERINDINGKLKLQIQLCNEEIEKIEAYWKLIRFLKEPLDIAEVLKALIFASDNRQRVKVFPNELILEAVKTKNVLLFFTDLDIDKISEYVSIRTPIYENIPSKYKDKYEVVWIPIVDQWTNDMQKKFELLRSQMSWFVVQNFSSISGIKYVREQWHFKNEPIIVVLNPQGTVEHHNAAPMIKIWGPRAFPFTHWKDEELRKSEDWFGSLMLEFSPDIPTWIDEGKHIFFYGGKDSTWVKEFTKEATGFANDAVKGARISLFNVGKDSGSLGHFWKLIDNFFLYKSQMVTELDPMTKEIQKLLSYKNEKGWVVLCKGARLVFSGYGTTVLTVLKNFEEWRQCLNDSVSDFEVCLEEHYNEQLFKDGFPCRVIDIPKSDGLIPDYRKCPDCSKIMETSFRFKCCDHNQHGFNLKFCHNHHGTKAQLKGSYIDHMNPQVPTESVYPQDSARAQSYVTTDSFVSQRPHFQ</sequence>
<evidence type="ECO:0000313" key="4">
    <source>
        <dbReference type="EMBL" id="KAL0009850.1"/>
    </source>
</evidence>
<protein>
    <recommendedName>
        <fullName evidence="6">Protein SIEVE ELEMENT OCCLUSION B-like</fullName>
    </recommendedName>
</protein>
<evidence type="ECO:0000313" key="5">
    <source>
        <dbReference type="Proteomes" id="UP001459277"/>
    </source>
</evidence>
<gene>
    <name evidence="4" type="ORF">SO802_004958</name>
</gene>
<dbReference type="GO" id="GO:0010088">
    <property type="term" value="P:phloem development"/>
    <property type="evidence" value="ECO:0007669"/>
    <property type="project" value="InterPro"/>
</dbReference>
<feature type="domain" description="Sieve element occlusion C-terminal" evidence="3">
    <location>
        <begin position="568"/>
        <end position="704"/>
    </location>
</feature>
<proteinExistence type="predicted"/>
<feature type="domain" description="Sieve element occlusion C-terminal" evidence="3">
    <location>
        <begin position="497"/>
        <end position="567"/>
    </location>
</feature>
<dbReference type="Pfam" id="PF14577">
    <property type="entry name" value="SEO_C"/>
    <property type="match status" value="2"/>
</dbReference>
<dbReference type="AlphaFoldDB" id="A0AAW2DL09"/>
<evidence type="ECO:0000259" key="3">
    <source>
        <dbReference type="Pfam" id="PF14577"/>
    </source>
</evidence>
<dbReference type="InterPro" id="IPR039299">
    <property type="entry name" value="SEOA"/>
</dbReference>
<name>A0AAW2DL09_9ROSI</name>
<dbReference type="InterPro" id="IPR027944">
    <property type="entry name" value="SEO_C"/>
</dbReference>
<organism evidence="4 5">
    <name type="scientific">Lithocarpus litseifolius</name>
    <dbReference type="NCBI Taxonomy" id="425828"/>
    <lineage>
        <taxon>Eukaryota</taxon>
        <taxon>Viridiplantae</taxon>
        <taxon>Streptophyta</taxon>
        <taxon>Embryophyta</taxon>
        <taxon>Tracheophyta</taxon>
        <taxon>Spermatophyta</taxon>
        <taxon>Magnoliopsida</taxon>
        <taxon>eudicotyledons</taxon>
        <taxon>Gunneridae</taxon>
        <taxon>Pentapetalae</taxon>
        <taxon>rosids</taxon>
        <taxon>fabids</taxon>
        <taxon>Fagales</taxon>
        <taxon>Fagaceae</taxon>
        <taxon>Lithocarpus</taxon>
    </lineage>
</organism>
<keyword evidence="5" id="KW-1185">Reference proteome</keyword>
<feature type="compositionally biased region" description="Basic and acidic residues" evidence="1">
    <location>
        <begin position="22"/>
        <end position="39"/>
    </location>
</feature>
<feature type="domain" description="Sieve element occlusion N-terminal" evidence="2">
    <location>
        <begin position="64"/>
        <end position="339"/>
    </location>
</feature>